<dbReference type="InterPro" id="IPR014756">
    <property type="entry name" value="Ig_E-set"/>
</dbReference>
<accession>A0A1E4SDB6</accession>
<evidence type="ECO:0000313" key="4">
    <source>
        <dbReference type="EMBL" id="ODV77382.1"/>
    </source>
</evidence>
<dbReference type="OrthoDB" id="4005750at2759"/>
<gene>
    <name evidence="4" type="ORF">CANTADRAFT_7856</name>
</gene>
<dbReference type="Proteomes" id="UP000094285">
    <property type="component" value="Unassembled WGS sequence"/>
</dbReference>
<dbReference type="RefSeq" id="XP_020062504.1">
    <property type="nucleotide sequence ID" value="XM_020211196.1"/>
</dbReference>
<dbReference type="Gene3D" id="2.70.50.30">
    <property type="entry name" value="Coagulation Factor XIII, subunit A, domain 1"/>
    <property type="match status" value="1"/>
</dbReference>
<dbReference type="GeneID" id="30985332"/>
<dbReference type="Pfam" id="PF02115">
    <property type="entry name" value="Rho_GDI"/>
    <property type="match status" value="1"/>
</dbReference>
<protein>
    <submittedName>
        <fullName evidence="4">E set domain-containing protein</fullName>
    </submittedName>
</protein>
<dbReference type="PANTHER" id="PTHR10980">
    <property type="entry name" value="RHO GDP-DISSOCIATION INHIBITOR"/>
    <property type="match status" value="1"/>
</dbReference>
<organism evidence="4 5">
    <name type="scientific">Suhomyces tanzawaensis NRRL Y-17324</name>
    <dbReference type="NCBI Taxonomy" id="984487"/>
    <lineage>
        <taxon>Eukaryota</taxon>
        <taxon>Fungi</taxon>
        <taxon>Dikarya</taxon>
        <taxon>Ascomycota</taxon>
        <taxon>Saccharomycotina</taxon>
        <taxon>Pichiomycetes</taxon>
        <taxon>Debaryomycetaceae</taxon>
        <taxon>Suhomyces</taxon>
    </lineage>
</organism>
<dbReference type="PANTHER" id="PTHR10980:SF3">
    <property type="entry name" value="LD16419P"/>
    <property type="match status" value="1"/>
</dbReference>
<sequence length="161" mass="18670">MTKTKEEIHAQFDSEFLDLESMIIDIVDHQTQLVYARDMEEMPQQLHFVLPEYSTYVLTVKYKVKKRDLGKLTYHQVVRKHGIPFKTRNEDVTKNAVITECPKSPHSVTFAPDTLPGGPFIRGTYDASSHFEEQGQKLLSVPWKIEIVKKNVKPRIDGYYS</sequence>
<dbReference type="AlphaFoldDB" id="A0A1E4SDB6"/>
<comment type="similarity">
    <text evidence="2">Belongs to the Rho GDI family.</text>
</comment>
<keyword evidence="5" id="KW-1185">Reference proteome</keyword>
<dbReference type="InterPro" id="IPR000406">
    <property type="entry name" value="Rho_GDI"/>
</dbReference>
<evidence type="ECO:0000256" key="3">
    <source>
        <dbReference type="ARBA" id="ARBA00022490"/>
    </source>
</evidence>
<evidence type="ECO:0000256" key="1">
    <source>
        <dbReference type="ARBA" id="ARBA00004496"/>
    </source>
</evidence>
<evidence type="ECO:0000313" key="5">
    <source>
        <dbReference type="Proteomes" id="UP000094285"/>
    </source>
</evidence>
<name>A0A1E4SDB6_9ASCO</name>
<proteinExistence type="inferred from homology"/>
<comment type="subcellular location">
    <subcellularLocation>
        <location evidence="1">Cytoplasm</location>
    </subcellularLocation>
</comment>
<keyword evidence="3" id="KW-0963">Cytoplasm</keyword>
<dbReference type="STRING" id="984487.A0A1E4SDB6"/>
<dbReference type="GO" id="GO:0005829">
    <property type="term" value="C:cytosol"/>
    <property type="evidence" value="ECO:0007669"/>
    <property type="project" value="TreeGrafter"/>
</dbReference>
<dbReference type="GO" id="GO:0016020">
    <property type="term" value="C:membrane"/>
    <property type="evidence" value="ECO:0007669"/>
    <property type="project" value="TreeGrafter"/>
</dbReference>
<dbReference type="EMBL" id="KV453915">
    <property type="protein sequence ID" value="ODV77382.1"/>
    <property type="molecule type" value="Genomic_DNA"/>
</dbReference>
<dbReference type="GO" id="GO:0005094">
    <property type="term" value="F:Rho GDP-dissociation inhibitor activity"/>
    <property type="evidence" value="ECO:0007669"/>
    <property type="project" value="InterPro"/>
</dbReference>
<evidence type="ECO:0000256" key="2">
    <source>
        <dbReference type="ARBA" id="ARBA00009758"/>
    </source>
</evidence>
<dbReference type="GO" id="GO:0007266">
    <property type="term" value="P:Rho protein signal transduction"/>
    <property type="evidence" value="ECO:0007669"/>
    <property type="project" value="InterPro"/>
</dbReference>
<reference evidence="5" key="1">
    <citation type="submission" date="2016-05" db="EMBL/GenBank/DDBJ databases">
        <title>Comparative genomics of biotechnologically important yeasts.</title>
        <authorList>
            <consortium name="DOE Joint Genome Institute"/>
            <person name="Riley R."/>
            <person name="Haridas S."/>
            <person name="Wolfe K.H."/>
            <person name="Lopes M.R."/>
            <person name="Hittinger C.T."/>
            <person name="Goker M."/>
            <person name="Salamov A."/>
            <person name="Wisecaver J."/>
            <person name="Long T.M."/>
            <person name="Aerts A.L."/>
            <person name="Barry K."/>
            <person name="Choi C."/>
            <person name="Clum A."/>
            <person name="Coughlan A.Y."/>
            <person name="Deshpande S."/>
            <person name="Douglass A.P."/>
            <person name="Hanson S.J."/>
            <person name="Klenk H.-P."/>
            <person name="Labutti K."/>
            <person name="Lapidus A."/>
            <person name="Lindquist E."/>
            <person name="Lipzen A."/>
            <person name="Meier-Kolthoff J.P."/>
            <person name="Ohm R.A."/>
            <person name="Otillar R.P."/>
            <person name="Pangilinan J."/>
            <person name="Peng Y."/>
            <person name="Rokas A."/>
            <person name="Rosa C.A."/>
            <person name="Scheuner C."/>
            <person name="Sibirny A.A."/>
            <person name="Slot J.C."/>
            <person name="Stielow J.B."/>
            <person name="Sun H."/>
            <person name="Kurtzman C.P."/>
            <person name="Blackwell M."/>
            <person name="Grigoriev I.V."/>
            <person name="Jeffries T.W."/>
        </authorList>
    </citation>
    <scope>NUCLEOTIDE SEQUENCE [LARGE SCALE GENOMIC DNA]</scope>
    <source>
        <strain evidence="5">NRRL Y-17324</strain>
    </source>
</reference>
<dbReference type="SUPFAM" id="SSF81296">
    <property type="entry name" value="E set domains"/>
    <property type="match status" value="1"/>
</dbReference>
<dbReference type="InterPro" id="IPR024792">
    <property type="entry name" value="RhoGDI_dom_sf"/>
</dbReference>